<dbReference type="EMBL" id="UHJL01000001">
    <property type="protein sequence ID" value="SUQ19467.1"/>
    <property type="molecule type" value="Genomic_DNA"/>
</dbReference>
<protein>
    <recommendedName>
        <fullName evidence="4">Lamin Tail Domain</fullName>
    </recommendedName>
</protein>
<dbReference type="PROSITE" id="PS51257">
    <property type="entry name" value="PROKAR_LIPOPROTEIN"/>
    <property type="match status" value="1"/>
</dbReference>
<evidence type="ECO:0008006" key="4">
    <source>
        <dbReference type="Google" id="ProtNLM"/>
    </source>
</evidence>
<evidence type="ECO:0000256" key="1">
    <source>
        <dbReference type="SAM" id="SignalP"/>
    </source>
</evidence>
<dbReference type="RefSeq" id="WP_109572096.1">
    <property type="nucleotide sequence ID" value="NZ_UHJL01000001.1"/>
</dbReference>
<feature type="signal peptide" evidence="1">
    <location>
        <begin position="1"/>
        <end position="20"/>
    </location>
</feature>
<feature type="chain" id="PRO_5016780587" description="Lamin Tail Domain" evidence="1">
    <location>
        <begin position="21"/>
        <end position="399"/>
    </location>
</feature>
<sequence>MKNYGVVPAVSLALFSWAFACPVFTEFYPDPKDVSDQEGEYVEIRMDDFRAESLYVQFESKAAMAFAWPEAERFVLVHDTANCPVGATCGSLGKISLPNSRESVWKLWAGSCMDSVTVMLPKPGKVIQRVGLTDNWEFADASNAVSGNQDASDSLLEGVMAGLSPLRVTEVHHCPEEPMPEWVELYNSSEYPLPLEVFRFCDRGGALGKAGDSIRPYQTVLVSKDTSSLRSALGIPDIRMIQVSLGFLNNNEGTLRLCFRDNVIDSVYWNKGTVSCPSGFNPLSMRREFTPGYLPKNARNVSLAGDANHGAVKNPVEYKLSSRVISKKGSPLRVRVESEHNVTLSLLDSAGRCVWKSVVSAMSYEWVKVPAQEYLGVGAAFVSLSVGEYEDVVGILVRP</sequence>
<organism evidence="2 3">
    <name type="scientific">Fibrobacter succinogenes</name>
    <name type="common">Bacteroides succinogenes</name>
    <dbReference type="NCBI Taxonomy" id="833"/>
    <lineage>
        <taxon>Bacteria</taxon>
        <taxon>Pseudomonadati</taxon>
        <taxon>Fibrobacterota</taxon>
        <taxon>Fibrobacteria</taxon>
        <taxon>Fibrobacterales</taxon>
        <taxon>Fibrobacteraceae</taxon>
        <taxon>Fibrobacter</taxon>
    </lineage>
</organism>
<name>A0A380RWU0_FIBSU</name>
<accession>A0A380RWU0</accession>
<proteinExistence type="predicted"/>
<gene>
    <name evidence="2" type="ORF">SAMN05661053_0702</name>
</gene>
<reference evidence="2 3" key="1">
    <citation type="submission" date="2017-08" db="EMBL/GenBank/DDBJ databases">
        <authorList>
            <person name="de Groot N.N."/>
        </authorList>
    </citation>
    <scope>NUCLEOTIDE SEQUENCE [LARGE SCALE GENOMIC DNA]</scope>
    <source>
        <strain evidence="2 3">HM2</strain>
    </source>
</reference>
<evidence type="ECO:0000313" key="2">
    <source>
        <dbReference type="EMBL" id="SUQ19467.1"/>
    </source>
</evidence>
<evidence type="ECO:0000313" key="3">
    <source>
        <dbReference type="Proteomes" id="UP000255423"/>
    </source>
</evidence>
<dbReference type="AlphaFoldDB" id="A0A380RWU0"/>
<keyword evidence="1" id="KW-0732">Signal</keyword>
<dbReference type="Proteomes" id="UP000255423">
    <property type="component" value="Unassembled WGS sequence"/>
</dbReference>